<dbReference type="Pfam" id="PF01545">
    <property type="entry name" value="Cation_efflux"/>
    <property type="match status" value="1"/>
</dbReference>
<keyword evidence="3 7" id="KW-0812">Transmembrane</keyword>
<feature type="compositionally biased region" description="Low complexity" evidence="6">
    <location>
        <begin position="14"/>
        <end position="32"/>
    </location>
</feature>
<dbReference type="PANTHER" id="PTHR43840">
    <property type="entry name" value="MITOCHONDRIAL METAL TRANSPORTER 1-RELATED"/>
    <property type="match status" value="1"/>
</dbReference>
<sequence length="422" mass="47192">MADDNRDTKHDVPLSSMARALASRRSQRSLHSNFRSNRSVRDVEVHGQPSSVHLLSDPLGLTPLIKTESQLSTIKSEKKASILQVKSHPEKQVKKFYEGQNEEIRSFLKSVEEHQQAIDDEQDAAGLKYQIAVKGSLCANVVLSGLQLYAAISSGSLSLITTMVDSCFDPISGLLLFLAHRTVARASHVKYPVGRARISTAGNICFSFIMFTVSTVILVQALQNFIEGQTAETKPFFLPSIIAVACAFTTKTCLFLYCWTIKHMFSQVEILWRDHRNDLFLNGFGILTSVGGSKLRWWIDPMGATILSVVIAALWLRTAYDEFQLVIGVSAGNDTLRLITYISMTHSPTIKQIDTVRAYYCGPRQIVEVDVVLDKDECVQVAHDTAENLQIKLEKLPFVERAYVHIDYETSHSPEHAFKKLT</sequence>
<feature type="compositionally biased region" description="Basic and acidic residues" evidence="6">
    <location>
        <begin position="1"/>
        <end position="12"/>
    </location>
</feature>
<evidence type="ECO:0000256" key="3">
    <source>
        <dbReference type="ARBA" id="ARBA00022692"/>
    </source>
</evidence>
<evidence type="ECO:0000313" key="10">
    <source>
        <dbReference type="Proteomes" id="UP001140453"/>
    </source>
</evidence>
<keyword evidence="4 7" id="KW-1133">Transmembrane helix</keyword>
<comment type="caution">
    <text evidence="9">The sequence shown here is derived from an EMBL/GenBank/DDBJ whole genome shotgun (WGS) entry which is preliminary data.</text>
</comment>
<keyword evidence="5 7" id="KW-0472">Membrane</keyword>
<dbReference type="FunFam" id="3.30.70.1350:FF:000003">
    <property type="entry name" value="Cation diffusion facilitator 1"/>
    <property type="match status" value="1"/>
</dbReference>
<keyword evidence="10" id="KW-1185">Reference proteome</keyword>
<dbReference type="InterPro" id="IPR027469">
    <property type="entry name" value="Cation_efflux_TMD_sf"/>
</dbReference>
<name>A0A9W8YVS3_9PEZI</name>
<evidence type="ECO:0000256" key="7">
    <source>
        <dbReference type="SAM" id="Phobius"/>
    </source>
</evidence>
<dbReference type="SUPFAM" id="SSF161111">
    <property type="entry name" value="Cation efflux protein transmembrane domain-like"/>
    <property type="match status" value="1"/>
</dbReference>
<feature type="region of interest" description="Disordered" evidence="6">
    <location>
        <begin position="1"/>
        <end position="45"/>
    </location>
</feature>
<dbReference type="GO" id="GO:0008324">
    <property type="term" value="F:monoatomic cation transmembrane transporter activity"/>
    <property type="evidence" value="ECO:0007669"/>
    <property type="project" value="InterPro"/>
</dbReference>
<dbReference type="GO" id="GO:0016020">
    <property type="term" value="C:membrane"/>
    <property type="evidence" value="ECO:0007669"/>
    <property type="project" value="UniProtKB-SubCell"/>
</dbReference>
<evidence type="ECO:0000256" key="6">
    <source>
        <dbReference type="SAM" id="MobiDB-lite"/>
    </source>
</evidence>
<dbReference type="NCBIfam" id="TIGR01297">
    <property type="entry name" value="CDF"/>
    <property type="match status" value="1"/>
</dbReference>
<dbReference type="OrthoDB" id="78296at2759"/>
<accession>A0A9W8YVS3</accession>
<keyword evidence="2" id="KW-0813">Transport</keyword>
<evidence type="ECO:0000313" key="9">
    <source>
        <dbReference type="EMBL" id="KAJ4393482.1"/>
    </source>
</evidence>
<feature type="domain" description="Cation efflux protein transmembrane" evidence="8">
    <location>
        <begin position="136"/>
        <end position="323"/>
    </location>
</feature>
<dbReference type="Proteomes" id="UP001140453">
    <property type="component" value="Unassembled WGS sequence"/>
</dbReference>
<evidence type="ECO:0000256" key="1">
    <source>
        <dbReference type="ARBA" id="ARBA00004141"/>
    </source>
</evidence>
<dbReference type="GO" id="GO:0098771">
    <property type="term" value="P:inorganic ion homeostasis"/>
    <property type="evidence" value="ECO:0007669"/>
    <property type="project" value="UniProtKB-ARBA"/>
</dbReference>
<gene>
    <name evidence="9" type="ORF">N0V93_002694</name>
</gene>
<evidence type="ECO:0000256" key="4">
    <source>
        <dbReference type="ARBA" id="ARBA00022989"/>
    </source>
</evidence>
<protein>
    <recommendedName>
        <fullName evidence="8">Cation efflux protein transmembrane domain-containing protein</fullName>
    </recommendedName>
</protein>
<organism evidence="9 10">
    <name type="scientific">Gnomoniopsis smithogilvyi</name>
    <dbReference type="NCBI Taxonomy" id="1191159"/>
    <lineage>
        <taxon>Eukaryota</taxon>
        <taxon>Fungi</taxon>
        <taxon>Dikarya</taxon>
        <taxon>Ascomycota</taxon>
        <taxon>Pezizomycotina</taxon>
        <taxon>Sordariomycetes</taxon>
        <taxon>Sordariomycetidae</taxon>
        <taxon>Diaporthales</taxon>
        <taxon>Gnomoniaceae</taxon>
        <taxon>Gnomoniopsis</taxon>
    </lineage>
</organism>
<dbReference type="FunFam" id="1.20.1510.10:FF:000005">
    <property type="entry name" value="Putative Cation diffusion facilitator 1"/>
    <property type="match status" value="1"/>
</dbReference>
<comment type="subcellular location">
    <subcellularLocation>
        <location evidence="1">Membrane</location>
        <topology evidence="1">Multi-pass membrane protein</topology>
    </subcellularLocation>
</comment>
<reference evidence="9" key="1">
    <citation type="submission" date="2022-10" db="EMBL/GenBank/DDBJ databases">
        <title>Tapping the CABI collections for fungal endophytes: first genome assemblies for Collariella, Neodidymelliopsis, Ascochyta clinopodiicola, Didymella pomorum, Didymosphaeria variabile, Neocosmospora piperis and Neocucurbitaria cava.</title>
        <authorList>
            <person name="Hill R."/>
        </authorList>
    </citation>
    <scope>NUCLEOTIDE SEQUENCE</scope>
    <source>
        <strain evidence="9">IMI 355082</strain>
    </source>
</reference>
<dbReference type="Gene3D" id="1.20.1510.10">
    <property type="entry name" value="Cation efflux protein transmembrane domain"/>
    <property type="match status" value="1"/>
</dbReference>
<dbReference type="EMBL" id="JAPEVB010000002">
    <property type="protein sequence ID" value="KAJ4393482.1"/>
    <property type="molecule type" value="Genomic_DNA"/>
</dbReference>
<dbReference type="Gene3D" id="3.30.70.1350">
    <property type="entry name" value="Cation efflux protein, cytoplasmic domain"/>
    <property type="match status" value="1"/>
</dbReference>
<dbReference type="SUPFAM" id="SSF160240">
    <property type="entry name" value="Cation efflux protein cytoplasmic domain-like"/>
    <property type="match status" value="1"/>
</dbReference>
<proteinExistence type="predicted"/>
<evidence type="ECO:0000256" key="2">
    <source>
        <dbReference type="ARBA" id="ARBA00022448"/>
    </source>
</evidence>
<feature type="transmembrane region" description="Helical" evidence="7">
    <location>
        <begin position="236"/>
        <end position="259"/>
    </location>
</feature>
<evidence type="ECO:0000259" key="8">
    <source>
        <dbReference type="Pfam" id="PF01545"/>
    </source>
</evidence>
<dbReference type="InterPro" id="IPR058533">
    <property type="entry name" value="Cation_efflux_TM"/>
</dbReference>
<dbReference type="InterPro" id="IPR002524">
    <property type="entry name" value="Cation_efflux"/>
</dbReference>
<evidence type="ECO:0000256" key="5">
    <source>
        <dbReference type="ARBA" id="ARBA00023136"/>
    </source>
</evidence>
<dbReference type="InterPro" id="IPR050291">
    <property type="entry name" value="CDF_Transporter"/>
</dbReference>
<dbReference type="PANTHER" id="PTHR43840:SF12">
    <property type="entry name" value="CATION DIFFUSION FACILITATOR 1 (AFU_ORTHOLOGUE AFUA_1G14440)"/>
    <property type="match status" value="1"/>
</dbReference>
<dbReference type="AlphaFoldDB" id="A0A9W8YVS3"/>
<dbReference type="GO" id="GO:0030003">
    <property type="term" value="P:intracellular monoatomic cation homeostasis"/>
    <property type="evidence" value="ECO:0007669"/>
    <property type="project" value="UniProtKB-ARBA"/>
</dbReference>
<feature type="transmembrane region" description="Helical" evidence="7">
    <location>
        <begin position="200"/>
        <end position="221"/>
    </location>
</feature>
<dbReference type="InterPro" id="IPR036837">
    <property type="entry name" value="Cation_efflux_CTD_sf"/>
</dbReference>